<reference evidence="1" key="1">
    <citation type="journal article" date="2020" name="Stud. Mycol.">
        <title>101 Dothideomycetes genomes: a test case for predicting lifestyles and emergence of pathogens.</title>
        <authorList>
            <person name="Haridas S."/>
            <person name="Albert R."/>
            <person name="Binder M."/>
            <person name="Bloem J."/>
            <person name="Labutti K."/>
            <person name="Salamov A."/>
            <person name="Andreopoulos B."/>
            <person name="Baker S."/>
            <person name="Barry K."/>
            <person name="Bills G."/>
            <person name="Bluhm B."/>
            <person name="Cannon C."/>
            <person name="Castanera R."/>
            <person name="Culley D."/>
            <person name="Daum C."/>
            <person name="Ezra D."/>
            <person name="Gonzalez J."/>
            <person name="Henrissat B."/>
            <person name="Kuo A."/>
            <person name="Liang C."/>
            <person name="Lipzen A."/>
            <person name="Lutzoni F."/>
            <person name="Magnuson J."/>
            <person name="Mondo S."/>
            <person name="Nolan M."/>
            <person name="Ohm R."/>
            <person name="Pangilinan J."/>
            <person name="Park H.-J."/>
            <person name="Ramirez L."/>
            <person name="Alfaro M."/>
            <person name="Sun H."/>
            <person name="Tritt A."/>
            <person name="Yoshinaga Y."/>
            <person name="Zwiers L.-H."/>
            <person name="Turgeon B."/>
            <person name="Goodwin S."/>
            <person name="Spatafora J."/>
            <person name="Crous P."/>
            <person name="Grigoriev I."/>
        </authorList>
    </citation>
    <scope>NUCLEOTIDE SEQUENCE</scope>
    <source>
        <strain evidence="1">CBS 627.86</strain>
    </source>
</reference>
<evidence type="ECO:0000313" key="1">
    <source>
        <dbReference type="EMBL" id="KAF2115974.1"/>
    </source>
</evidence>
<dbReference type="EMBL" id="ML977322">
    <property type="protein sequence ID" value="KAF2115974.1"/>
    <property type="molecule type" value="Genomic_DNA"/>
</dbReference>
<dbReference type="Proteomes" id="UP000799770">
    <property type="component" value="Unassembled WGS sequence"/>
</dbReference>
<dbReference type="Pfam" id="PF26639">
    <property type="entry name" value="Het-6_barrel"/>
    <property type="match status" value="1"/>
</dbReference>
<dbReference type="AlphaFoldDB" id="A0A6A5ZA69"/>
<organism evidence="1 2">
    <name type="scientific">Lophiotrema nucula</name>
    <dbReference type="NCBI Taxonomy" id="690887"/>
    <lineage>
        <taxon>Eukaryota</taxon>
        <taxon>Fungi</taxon>
        <taxon>Dikarya</taxon>
        <taxon>Ascomycota</taxon>
        <taxon>Pezizomycotina</taxon>
        <taxon>Dothideomycetes</taxon>
        <taxon>Pleosporomycetidae</taxon>
        <taxon>Pleosporales</taxon>
        <taxon>Lophiotremataceae</taxon>
        <taxon>Lophiotrema</taxon>
    </lineage>
</organism>
<evidence type="ECO:0000313" key="2">
    <source>
        <dbReference type="Proteomes" id="UP000799770"/>
    </source>
</evidence>
<gene>
    <name evidence="1" type="ORF">BDV96DRAFT_574892</name>
</gene>
<proteinExistence type="predicted"/>
<keyword evidence="2" id="KW-1185">Reference proteome</keyword>
<name>A0A6A5ZA69_9PLEO</name>
<protein>
    <submittedName>
        <fullName evidence="1">Uncharacterized protein</fullName>
    </submittedName>
</protein>
<dbReference type="OrthoDB" id="5386682at2759"/>
<sequence>MLWHRAKKYSWLPQWETGKFSLIGPWDLNFVFEPSRGMPFQRHSDPTIPDADLALDAVIFDTVLWVGQVSLQPSEWETPKAQFEDIVRLFHLGAFGELTVEKLAFIGRTIRARRDAYGGITPSPTSSDEDLFTAHFANLLSTLNVPLPPAVRSLAAAGNKDIFLEAAQNVCSPCRSIFFTMAGHFGLGPYSTAVGDLVAVLGGAHMPVVLGRATREPLAPEPAFDGYELIGECFVDDILHGEIIDATIGGKTHRGPFEPRLLFERLFNFCALAESSRSEYEGLRKVVWRKCEGELEQRRLEVEVIKLIDTMAN</sequence>
<accession>A0A6A5ZA69</accession>